<feature type="domain" description="DUF4236" evidence="1">
    <location>
        <begin position="5"/>
        <end position="51"/>
    </location>
</feature>
<organism evidence="2 3">
    <name type="scientific">Catellatospora methionotrophica</name>
    <dbReference type="NCBI Taxonomy" id="121620"/>
    <lineage>
        <taxon>Bacteria</taxon>
        <taxon>Bacillati</taxon>
        <taxon>Actinomycetota</taxon>
        <taxon>Actinomycetes</taxon>
        <taxon>Micromonosporales</taxon>
        <taxon>Micromonosporaceae</taxon>
        <taxon>Catellatospora</taxon>
    </lineage>
</organism>
<dbReference type="EMBL" id="BONJ01000026">
    <property type="protein sequence ID" value="GIG16396.1"/>
    <property type="molecule type" value="Genomic_DNA"/>
</dbReference>
<comment type="caution">
    <text evidence="2">The sequence shown here is derived from an EMBL/GenBank/DDBJ whole genome shotgun (WGS) entry which is preliminary data.</text>
</comment>
<evidence type="ECO:0000259" key="1">
    <source>
        <dbReference type="Pfam" id="PF14020"/>
    </source>
</evidence>
<reference evidence="2" key="1">
    <citation type="submission" date="2021-01" db="EMBL/GenBank/DDBJ databases">
        <title>Whole genome shotgun sequence of Catellatospora methionotrophica NBRC 14553.</title>
        <authorList>
            <person name="Komaki H."/>
            <person name="Tamura T."/>
        </authorList>
    </citation>
    <scope>NUCLEOTIDE SEQUENCE</scope>
    <source>
        <strain evidence="2">NBRC 14553</strain>
    </source>
</reference>
<sequence>MMGFSIKLAPGVRIRASSRGIRTSVGPRIARVHVGAGRTGVSTGLGPVGFYTSLGGGRRRGGGTSSGVSAAAGYQRQLAAQQRHAVQVERADRARGLADAFLRILNLHRADFTPAARPVAPAPQQPNRAAIYVHYEKHALAGLSIFQRAERTQAKQRAAGWTEAEVQRLWTAACEQRAQVQQYFDHRWHLLTTNDPDVVLETLNLAFEDNEAPTLALGVTGADTSIVILAPSVDQVVPEQMPTTTQAGNLSFKKLPQRDRADYYKVFVCGQMLVTVREAFAVAPALTTARVAVLRNDGDDAYGRPRAVAIMAATFQKAALAGVQWQTTDAGRIVNDVSADRIFNERGRSGELAPINLAAEPDLALLVAAVDIDELAGE</sequence>
<gene>
    <name evidence="2" type="ORF">Cme02nite_47280</name>
</gene>
<accession>A0A8J3PG51</accession>
<dbReference type="Pfam" id="PF14020">
    <property type="entry name" value="DUF4236"/>
    <property type="match status" value="1"/>
</dbReference>
<evidence type="ECO:0000313" key="2">
    <source>
        <dbReference type="EMBL" id="GIG16396.1"/>
    </source>
</evidence>
<dbReference type="AlphaFoldDB" id="A0A8J3PG51"/>
<dbReference type="InterPro" id="IPR025330">
    <property type="entry name" value="DUF4236"/>
</dbReference>
<evidence type="ECO:0000313" key="3">
    <source>
        <dbReference type="Proteomes" id="UP000660339"/>
    </source>
</evidence>
<keyword evidence="3" id="KW-1185">Reference proteome</keyword>
<protein>
    <recommendedName>
        <fullName evidence="1">DUF4236 domain-containing protein</fullName>
    </recommendedName>
</protein>
<name>A0A8J3PG51_9ACTN</name>
<proteinExistence type="predicted"/>
<dbReference type="Proteomes" id="UP000660339">
    <property type="component" value="Unassembled WGS sequence"/>
</dbReference>